<dbReference type="AlphaFoldDB" id="A0A1Y1W638"/>
<accession>A0A1Y1W638</accession>
<proteinExistence type="predicted"/>
<feature type="transmembrane region" description="Helical" evidence="1">
    <location>
        <begin position="35"/>
        <end position="55"/>
    </location>
</feature>
<keyword evidence="1" id="KW-0812">Transmembrane</keyword>
<reference evidence="2 3" key="1">
    <citation type="submission" date="2016-07" db="EMBL/GenBank/DDBJ databases">
        <title>Pervasive Adenine N6-methylation of Active Genes in Fungi.</title>
        <authorList>
            <consortium name="DOE Joint Genome Institute"/>
            <person name="Mondo S.J."/>
            <person name="Dannebaum R.O."/>
            <person name="Kuo R.C."/>
            <person name="Labutti K."/>
            <person name="Haridas S."/>
            <person name="Kuo A."/>
            <person name="Salamov A."/>
            <person name="Ahrendt S.R."/>
            <person name="Lipzen A."/>
            <person name="Sullivan W."/>
            <person name="Andreopoulos W.B."/>
            <person name="Clum A."/>
            <person name="Lindquist E."/>
            <person name="Daum C."/>
            <person name="Ramamoorthy G.K."/>
            <person name="Gryganskyi A."/>
            <person name="Culley D."/>
            <person name="Magnuson J.K."/>
            <person name="James T.Y."/>
            <person name="O'Malley M.A."/>
            <person name="Stajich J.E."/>
            <person name="Spatafora J.W."/>
            <person name="Visel A."/>
            <person name="Grigoriev I.V."/>
        </authorList>
    </citation>
    <scope>NUCLEOTIDE SEQUENCE [LARGE SCALE GENOMIC DNA]</scope>
    <source>
        <strain evidence="2 3">ATCC 12442</strain>
    </source>
</reference>
<dbReference type="Proteomes" id="UP000193922">
    <property type="component" value="Unassembled WGS sequence"/>
</dbReference>
<evidence type="ECO:0000256" key="1">
    <source>
        <dbReference type="SAM" id="Phobius"/>
    </source>
</evidence>
<protein>
    <submittedName>
        <fullName evidence="2">Uncharacterized protein</fullName>
    </submittedName>
</protein>
<gene>
    <name evidence="2" type="ORF">DL89DRAFT_268033</name>
</gene>
<organism evidence="2 3">
    <name type="scientific">Linderina pennispora</name>
    <dbReference type="NCBI Taxonomy" id="61395"/>
    <lineage>
        <taxon>Eukaryota</taxon>
        <taxon>Fungi</taxon>
        <taxon>Fungi incertae sedis</taxon>
        <taxon>Zoopagomycota</taxon>
        <taxon>Kickxellomycotina</taxon>
        <taxon>Kickxellomycetes</taxon>
        <taxon>Kickxellales</taxon>
        <taxon>Kickxellaceae</taxon>
        <taxon>Linderina</taxon>
    </lineage>
</organism>
<feature type="transmembrane region" description="Helical" evidence="1">
    <location>
        <begin position="67"/>
        <end position="84"/>
    </location>
</feature>
<sequence>MGIGYGIATTICASIGVPLLFEVAEWKRQSGYKLISVSLILSIVACCLAGLLTLYHTKTPAPSTDPAHHLLSTIWISFMLARFTMPMDSAANTSEALFYCFSILPAIVLTGMWAGSAQDFLSGLGTPQSHSDACLECCCCPEHDGSQYYEMTVVSGNACHDDAQLPIRCTKCRHEAMLQRAIRRYT</sequence>
<dbReference type="RefSeq" id="XP_040742723.1">
    <property type="nucleotide sequence ID" value="XM_040887766.1"/>
</dbReference>
<evidence type="ECO:0000313" key="3">
    <source>
        <dbReference type="Proteomes" id="UP000193922"/>
    </source>
</evidence>
<dbReference type="OrthoDB" id="5571578at2759"/>
<dbReference type="EMBL" id="MCFD01000008">
    <property type="protein sequence ID" value="ORX68991.1"/>
    <property type="molecule type" value="Genomic_DNA"/>
</dbReference>
<keyword evidence="3" id="KW-1185">Reference proteome</keyword>
<feature type="transmembrane region" description="Helical" evidence="1">
    <location>
        <begin position="6"/>
        <end position="23"/>
    </location>
</feature>
<evidence type="ECO:0000313" key="2">
    <source>
        <dbReference type="EMBL" id="ORX68991.1"/>
    </source>
</evidence>
<keyword evidence="1" id="KW-1133">Transmembrane helix</keyword>
<comment type="caution">
    <text evidence="2">The sequence shown here is derived from an EMBL/GenBank/DDBJ whole genome shotgun (WGS) entry which is preliminary data.</text>
</comment>
<feature type="transmembrane region" description="Helical" evidence="1">
    <location>
        <begin position="96"/>
        <end position="114"/>
    </location>
</feature>
<dbReference type="GeneID" id="63804414"/>
<keyword evidence="1" id="KW-0472">Membrane</keyword>
<name>A0A1Y1W638_9FUNG</name>